<dbReference type="InterPro" id="IPR001304">
    <property type="entry name" value="C-type_lectin-like"/>
</dbReference>
<dbReference type="InterPro" id="IPR050111">
    <property type="entry name" value="C-type_lectin/snaclec_domain"/>
</dbReference>
<dbReference type="PANTHER" id="PTHR22803">
    <property type="entry name" value="MANNOSE, PHOSPHOLIPASE, LECTIN RECEPTOR RELATED"/>
    <property type="match status" value="1"/>
</dbReference>
<dbReference type="InterPro" id="IPR016187">
    <property type="entry name" value="CTDL_fold"/>
</dbReference>
<evidence type="ECO:0000259" key="1">
    <source>
        <dbReference type="PROSITE" id="PS50041"/>
    </source>
</evidence>
<name>A0ABQ9FMR1_TEGGR</name>
<reference evidence="2 3" key="1">
    <citation type="submission" date="2022-12" db="EMBL/GenBank/DDBJ databases">
        <title>Chromosome-level genome of Tegillarca granosa.</title>
        <authorList>
            <person name="Kim J."/>
        </authorList>
    </citation>
    <scope>NUCLEOTIDE SEQUENCE [LARGE SCALE GENOMIC DNA]</scope>
    <source>
        <strain evidence="2">Teg-2019</strain>
        <tissue evidence="2">Adductor muscle</tissue>
    </source>
</reference>
<dbReference type="PROSITE" id="PS50041">
    <property type="entry name" value="C_TYPE_LECTIN_2"/>
    <property type="match status" value="1"/>
</dbReference>
<accession>A0ABQ9FMR1</accession>
<dbReference type="SMART" id="SM00034">
    <property type="entry name" value="CLECT"/>
    <property type="match status" value="1"/>
</dbReference>
<keyword evidence="3" id="KW-1185">Reference proteome</keyword>
<dbReference type="Pfam" id="PF00059">
    <property type="entry name" value="Lectin_C"/>
    <property type="match status" value="1"/>
</dbReference>
<dbReference type="SUPFAM" id="SSF56436">
    <property type="entry name" value="C-type lectin-like"/>
    <property type="match status" value="2"/>
</dbReference>
<dbReference type="EMBL" id="JARBDR010000246">
    <property type="protein sequence ID" value="KAJ8317456.1"/>
    <property type="molecule type" value="Genomic_DNA"/>
</dbReference>
<evidence type="ECO:0000313" key="2">
    <source>
        <dbReference type="EMBL" id="KAJ8317456.1"/>
    </source>
</evidence>
<dbReference type="InterPro" id="IPR016186">
    <property type="entry name" value="C-type_lectin-like/link_sf"/>
</dbReference>
<dbReference type="Proteomes" id="UP001217089">
    <property type="component" value="Unassembled WGS sequence"/>
</dbReference>
<evidence type="ECO:0000313" key="3">
    <source>
        <dbReference type="Proteomes" id="UP001217089"/>
    </source>
</evidence>
<sequence length="248" mass="28065">MLNRWNSEPNDYAGNEDCAVILQDSAFNDFPCNFKQGFICELQSEGRHILIIILVHLDGLSLGDDGVYSCYYISNTTDDAVANWDEAHVKCKQLGQPMNAYLFAVTDQDELEFIYHALQRKPKTSTGWWTGLNDRKIEGQWQYDTDFNIYKADLIPWDSEPNNSGGKDYCACIYSGGRYNDLDCSVKMGYICETYASGQNSKDSKVYYEVNSSKNASKILKTRSNCSTKTARFSTVDFNSSYAGLELN</sequence>
<proteinExistence type="predicted"/>
<dbReference type="CDD" id="cd00037">
    <property type="entry name" value="CLECT"/>
    <property type="match status" value="1"/>
</dbReference>
<comment type="caution">
    <text evidence="2">The sequence shown here is derived from an EMBL/GenBank/DDBJ whole genome shotgun (WGS) entry which is preliminary data.</text>
</comment>
<dbReference type="Gene3D" id="3.10.100.10">
    <property type="entry name" value="Mannose-Binding Protein A, subunit A"/>
    <property type="match status" value="2"/>
</dbReference>
<protein>
    <recommendedName>
        <fullName evidence="1">C-type lectin domain-containing protein</fullName>
    </recommendedName>
</protein>
<organism evidence="2 3">
    <name type="scientific">Tegillarca granosa</name>
    <name type="common">Malaysian cockle</name>
    <name type="synonym">Anadara granosa</name>
    <dbReference type="NCBI Taxonomy" id="220873"/>
    <lineage>
        <taxon>Eukaryota</taxon>
        <taxon>Metazoa</taxon>
        <taxon>Spiralia</taxon>
        <taxon>Lophotrochozoa</taxon>
        <taxon>Mollusca</taxon>
        <taxon>Bivalvia</taxon>
        <taxon>Autobranchia</taxon>
        <taxon>Pteriomorphia</taxon>
        <taxon>Arcoida</taxon>
        <taxon>Arcoidea</taxon>
        <taxon>Arcidae</taxon>
        <taxon>Tegillarca</taxon>
    </lineage>
</organism>
<feature type="domain" description="C-type lectin" evidence="1">
    <location>
        <begin position="70"/>
        <end position="193"/>
    </location>
</feature>
<gene>
    <name evidence="2" type="ORF">KUTeg_005360</name>
</gene>